<feature type="region of interest" description="Disordered" evidence="1">
    <location>
        <begin position="1"/>
        <end position="90"/>
    </location>
</feature>
<evidence type="ECO:0000313" key="3">
    <source>
        <dbReference type="Proteomes" id="UP000285326"/>
    </source>
</evidence>
<dbReference type="Proteomes" id="UP000285326">
    <property type="component" value="Unassembled WGS sequence"/>
</dbReference>
<accession>A0A420IV23</accession>
<dbReference type="AlphaFoldDB" id="A0A420IV23"/>
<reference evidence="2 3" key="1">
    <citation type="journal article" date="2018" name="BMC Genomics">
        <title>Comparative genome analyses reveal sequence features reflecting distinct modes of host-adaptation between dicot and monocot powdery mildew.</title>
        <authorList>
            <person name="Wu Y."/>
            <person name="Ma X."/>
            <person name="Pan Z."/>
            <person name="Kale S.D."/>
            <person name="Song Y."/>
            <person name="King H."/>
            <person name="Zhang Q."/>
            <person name="Presley C."/>
            <person name="Deng X."/>
            <person name="Wei C.I."/>
            <person name="Xiao S."/>
        </authorList>
    </citation>
    <scope>NUCLEOTIDE SEQUENCE [LARGE SCALE GENOMIC DNA]</scope>
    <source>
        <strain evidence="2">UMSG1</strain>
    </source>
</reference>
<evidence type="ECO:0000313" key="2">
    <source>
        <dbReference type="EMBL" id="RKF78396.1"/>
    </source>
</evidence>
<sequence length="90" mass="9986">MVRLPTAVFKRSSSNQTATISTVEPYPNTSRESRSSSITHFSKVSISSMSSKESRTSISSGSHHSSKRSPHWPRMEELPALSSSPTIRRH</sequence>
<protein>
    <submittedName>
        <fullName evidence="2">Uncharacterized protein</fullName>
    </submittedName>
</protein>
<feature type="compositionally biased region" description="Polar residues" evidence="1">
    <location>
        <begin position="81"/>
        <end position="90"/>
    </location>
</feature>
<gene>
    <name evidence="2" type="ORF">GcM1_211012</name>
</gene>
<organism evidence="2 3">
    <name type="scientific">Golovinomyces cichoracearum</name>
    <dbReference type="NCBI Taxonomy" id="62708"/>
    <lineage>
        <taxon>Eukaryota</taxon>
        <taxon>Fungi</taxon>
        <taxon>Dikarya</taxon>
        <taxon>Ascomycota</taxon>
        <taxon>Pezizomycotina</taxon>
        <taxon>Leotiomycetes</taxon>
        <taxon>Erysiphales</taxon>
        <taxon>Erysiphaceae</taxon>
        <taxon>Golovinomyces</taxon>
    </lineage>
</organism>
<comment type="caution">
    <text evidence="2">The sequence shown here is derived from an EMBL/GenBank/DDBJ whole genome shotgun (WGS) entry which is preliminary data.</text>
</comment>
<dbReference type="EMBL" id="MCBS01021182">
    <property type="protein sequence ID" value="RKF78396.1"/>
    <property type="molecule type" value="Genomic_DNA"/>
</dbReference>
<feature type="compositionally biased region" description="Low complexity" evidence="1">
    <location>
        <begin position="42"/>
        <end position="63"/>
    </location>
</feature>
<proteinExistence type="predicted"/>
<name>A0A420IV23_9PEZI</name>
<feature type="compositionally biased region" description="Polar residues" evidence="1">
    <location>
        <begin position="11"/>
        <end position="40"/>
    </location>
</feature>
<evidence type="ECO:0000256" key="1">
    <source>
        <dbReference type="SAM" id="MobiDB-lite"/>
    </source>
</evidence>